<keyword evidence="3" id="KW-1185">Reference proteome</keyword>
<evidence type="ECO:0000256" key="1">
    <source>
        <dbReference type="SAM" id="MobiDB-lite"/>
    </source>
</evidence>
<accession>M4BLZ1</accession>
<evidence type="ECO:0000313" key="2">
    <source>
        <dbReference type="EnsemblProtists" id="HpaP807426"/>
    </source>
</evidence>
<dbReference type="EMBL" id="JH598398">
    <property type="status" value="NOT_ANNOTATED_CDS"/>
    <property type="molecule type" value="Genomic_DNA"/>
</dbReference>
<dbReference type="VEuPathDB" id="FungiDB:HpaG807426"/>
<evidence type="ECO:0000313" key="3">
    <source>
        <dbReference type="Proteomes" id="UP000011713"/>
    </source>
</evidence>
<organism evidence="2 3">
    <name type="scientific">Hyaloperonospora arabidopsidis (strain Emoy2)</name>
    <name type="common">Downy mildew agent</name>
    <name type="synonym">Peronospora arabidopsidis</name>
    <dbReference type="NCBI Taxonomy" id="559515"/>
    <lineage>
        <taxon>Eukaryota</taxon>
        <taxon>Sar</taxon>
        <taxon>Stramenopiles</taxon>
        <taxon>Oomycota</taxon>
        <taxon>Peronosporomycetes</taxon>
        <taxon>Peronosporales</taxon>
        <taxon>Peronosporaceae</taxon>
        <taxon>Hyaloperonospora</taxon>
    </lineage>
</organism>
<feature type="region of interest" description="Disordered" evidence="1">
    <location>
        <begin position="10"/>
        <end position="36"/>
    </location>
</feature>
<reference evidence="2" key="2">
    <citation type="submission" date="2015-06" db="UniProtKB">
        <authorList>
            <consortium name="EnsemblProtists"/>
        </authorList>
    </citation>
    <scope>IDENTIFICATION</scope>
    <source>
        <strain evidence="2">Emoy2</strain>
    </source>
</reference>
<dbReference type="EnsemblProtists" id="HpaT807426">
    <property type="protein sequence ID" value="HpaP807426"/>
    <property type="gene ID" value="HpaG807426"/>
</dbReference>
<protein>
    <submittedName>
        <fullName evidence="2">Uncharacterized protein</fullName>
    </submittedName>
</protein>
<name>M4BLZ1_HYAAE</name>
<reference evidence="3" key="1">
    <citation type="journal article" date="2010" name="Science">
        <title>Signatures of adaptation to obligate biotrophy in the Hyaloperonospora arabidopsidis genome.</title>
        <authorList>
            <person name="Baxter L."/>
            <person name="Tripathy S."/>
            <person name="Ishaque N."/>
            <person name="Boot N."/>
            <person name="Cabral A."/>
            <person name="Kemen E."/>
            <person name="Thines M."/>
            <person name="Ah-Fong A."/>
            <person name="Anderson R."/>
            <person name="Badejoko W."/>
            <person name="Bittner-Eddy P."/>
            <person name="Boore J.L."/>
            <person name="Chibucos M.C."/>
            <person name="Coates M."/>
            <person name="Dehal P."/>
            <person name="Delehaunty K."/>
            <person name="Dong S."/>
            <person name="Downton P."/>
            <person name="Dumas B."/>
            <person name="Fabro G."/>
            <person name="Fronick C."/>
            <person name="Fuerstenberg S.I."/>
            <person name="Fulton L."/>
            <person name="Gaulin E."/>
            <person name="Govers F."/>
            <person name="Hughes L."/>
            <person name="Humphray S."/>
            <person name="Jiang R.H."/>
            <person name="Judelson H."/>
            <person name="Kamoun S."/>
            <person name="Kyung K."/>
            <person name="Meijer H."/>
            <person name="Minx P."/>
            <person name="Morris P."/>
            <person name="Nelson J."/>
            <person name="Phuntumart V."/>
            <person name="Qutob D."/>
            <person name="Rehmany A."/>
            <person name="Rougon-Cardoso A."/>
            <person name="Ryden P."/>
            <person name="Torto-Alalibo T."/>
            <person name="Studholme D."/>
            <person name="Wang Y."/>
            <person name="Win J."/>
            <person name="Wood J."/>
            <person name="Clifton S.W."/>
            <person name="Rogers J."/>
            <person name="Van den Ackerveken G."/>
            <person name="Jones J.D."/>
            <person name="McDowell J.M."/>
            <person name="Beynon J."/>
            <person name="Tyler B.M."/>
        </authorList>
    </citation>
    <scope>NUCLEOTIDE SEQUENCE [LARGE SCALE GENOMIC DNA]</scope>
    <source>
        <strain evidence="3">Emoy2</strain>
    </source>
</reference>
<proteinExistence type="predicted"/>
<sequence>MLVIATWKHRGRARKRKSMNPTVLSKDAMSHARSFSTQVRTTSSAIAPSNFHKSQTLLSISPPARVGRKQLLAIPPSFSLFVQEDQSR</sequence>
<dbReference type="HOGENOM" id="CLU_2473769_0_0_1"/>
<dbReference type="AlphaFoldDB" id="M4BLZ1"/>
<dbReference type="InParanoid" id="M4BLZ1"/>
<dbReference type="Proteomes" id="UP000011713">
    <property type="component" value="Unassembled WGS sequence"/>
</dbReference>